<dbReference type="CDD" id="cd03349">
    <property type="entry name" value="LbH_XAT"/>
    <property type="match status" value="1"/>
</dbReference>
<dbReference type="PANTHER" id="PTHR43300">
    <property type="entry name" value="ACETYLTRANSFERASE"/>
    <property type="match status" value="1"/>
</dbReference>
<proteinExistence type="inferred from homology"/>
<comment type="catalytic activity">
    <reaction evidence="8">
        <text>chloramphenicol + acetyl-CoA = chloramphenicol 3-acetate + CoA</text>
        <dbReference type="Rhea" id="RHEA:18421"/>
        <dbReference type="ChEBI" id="CHEBI:16730"/>
        <dbReference type="ChEBI" id="CHEBI:17698"/>
        <dbReference type="ChEBI" id="CHEBI:57287"/>
        <dbReference type="ChEBI" id="CHEBI:57288"/>
        <dbReference type="EC" id="2.3.1.28"/>
    </reaction>
</comment>
<dbReference type="InterPro" id="IPR018357">
    <property type="entry name" value="Hexapep_transf_CS"/>
</dbReference>
<evidence type="ECO:0000256" key="6">
    <source>
        <dbReference type="ARBA" id="ARBA00023251"/>
    </source>
</evidence>
<protein>
    <recommendedName>
        <fullName evidence="3">Chloramphenicol acetyltransferase</fullName>
        <ecNumber evidence="2">2.3.1.28</ecNumber>
    </recommendedName>
</protein>
<reference evidence="9" key="1">
    <citation type="submission" date="2016-07" db="EMBL/GenBank/DDBJ databases">
        <title>Microvirga ossetica sp. nov. a new species of rhizobia isolated from root nodules of the legume species Vicia alpestris Steven originated from North Ossetia region in the Caucasus.</title>
        <authorList>
            <person name="Safronova V.I."/>
            <person name="Kuznetsova I.G."/>
            <person name="Sazanova A.L."/>
            <person name="Belimov A."/>
            <person name="Andronov E."/>
            <person name="Osledkin Y.S."/>
            <person name="Onishchuk O.P."/>
            <person name="Kurchak O.N."/>
            <person name="Shaposhnikov A.I."/>
            <person name="Willems A."/>
            <person name="Tikhonovich I.A."/>
        </authorList>
    </citation>
    <scope>NUCLEOTIDE SEQUENCE [LARGE SCALE GENOMIC DNA]</scope>
    <source>
        <strain evidence="9">V5/3M</strain>
    </source>
</reference>
<comment type="similarity">
    <text evidence="1">Belongs to the transferase hexapeptide repeat family.</text>
</comment>
<dbReference type="PANTHER" id="PTHR43300:SF12">
    <property type="entry name" value="CHLORAMPHENICOL ACETYLTRANSFERASE"/>
    <property type="match status" value="1"/>
</dbReference>
<dbReference type="SUPFAM" id="SSF51161">
    <property type="entry name" value="Trimeric LpxA-like enzymes"/>
    <property type="match status" value="1"/>
</dbReference>
<dbReference type="GO" id="GO:0008811">
    <property type="term" value="F:chloramphenicol O-acetyltransferase activity"/>
    <property type="evidence" value="ECO:0007669"/>
    <property type="project" value="UniProtKB-EC"/>
</dbReference>
<evidence type="ECO:0000256" key="7">
    <source>
        <dbReference type="ARBA" id="ARBA00023315"/>
    </source>
</evidence>
<evidence type="ECO:0000256" key="5">
    <source>
        <dbReference type="ARBA" id="ARBA00022737"/>
    </source>
</evidence>
<evidence type="ECO:0000256" key="2">
    <source>
        <dbReference type="ARBA" id="ARBA00013235"/>
    </source>
</evidence>
<organism evidence="9">
    <name type="scientific">Microvirga ossetica</name>
    <dbReference type="NCBI Taxonomy" id="1882682"/>
    <lineage>
        <taxon>Bacteria</taxon>
        <taxon>Pseudomonadati</taxon>
        <taxon>Pseudomonadota</taxon>
        <taxon>Alphaproteobacteria</taxon>
        <taxon>Hyphomicrobiales</taxon>
        <taxon>Methylobacteriaceae</taxon>
        <taxon>Microvirga</taxon>
    </lineage>
</organism>
<gene>
    <name evidence="9" type="ORF">BB934_11635</name>
</gene>
<evidence type="ECO:0000256" key="3">
    <source>
        <dbReference type="ARBA" id="ARBA00020291"/>
    </source>
</evidence>
<evidence type="ECO:0000313" key="9">
    <source>
        <dbReference type="EMBL" id="ANY78796.1"/>
    </source>
</evidence>
<name>A0A1B2EFP3_9HYPH</name>
<dbReference type="InterPro" id="IPR011004">
    <property type="entry name" value="Trimer_LpxA-like_sf"/>
</dbReference>
<dbReference type="AlphaFoldDB" id="A0A1B2EFP3"/>
<sequence length="216" mass="24150">MTNFFESPLQGIPLSEQVTNPHIKVGRYSYYSGYYHGHSFDDCALYLLADEPEVDKLIIGSFCSIATGVTFMMHGNQGHRRDWASTFPFFYMNGDGAFGNPQDPFVPAGDTVVGNDVWIGAEAMIMPGITIGHGAIIGSRAVVTRDVEPYTIAAGNPAKPIRKRFSEVEIAMLLEMAWWDWPVEQIKDAMPLLCASDIAGLHRFWREREVRMPDTI</sequence>
<keyword evidence="4 9" id="KW-0808">Transferase</keyword>
<dbReference type="KEGG" id="moc:BB934_11635"/>
<dbReference type="InterPro" id="IPR050179">
    <property type="entry name" value="Trans_hexapeptide_repeat"/>
</dbReference>
<evidence type="ECO:0000256" key="8">
    <source>
        <dbReference type="ARBA" id="ARBA00047633"/>
    </source>
</evidence>
<dbReference type="PROSITE" id="PS00101">
    <property type="entry name" value="HEXAPEP_TRANSFERASES"/>
    <property type="match status" value="1"/>
</dbReference>
<dbReference type="EC" id="2.3.1.28" evidence="2"/>
<keyword evidence="6" id="KW-0046">Antibiotic resistance</keyword>
<keyword evidence="7" id="KW-0012">Acyltransferase</keyword>
<dbReference type="InterPro" id="IPR001451">
    <property type="entry name" value="Hexapep"/>
</dbReference>
<evidence type="ECO:0000256" key="1">
    <source>
        <dbReference type="ARBA" id="ARBA00007274"/>
    </source>
</evidence>
<dbReference type="RefSeq" id="WP_099509798.1">
    <property type="nucleotide sequence ID" value="NZ_CP016616.1"/>
</dbReference>
<evidence type="ECO:0000256" key="4">
    <source>
        <dbReference type="ARBA" id="ARBA00022679"/>
    </source>
</evidence>
<dbReference type="Gene3D" id="2.160.10.10">
    <property type="entry name" value="Hexapeptide repeat proteins"/>
    <property type="match status" value="1"/>
</dbReference>
<dbReference type="EMBL" id="CP016616">
    <property type="protein sequence ID" value="ANY78796.1"/>
    <property type="molecule type" value="Genomic_DNA"/>
</dbReference>
<accession>A0A1B2EFP3</accession>
<dbReference type="GO" id="GO:0046677">
    <property type="term" value="P:response to antibiotic"/>
    <property type="evidence" value="ECO:0007669"/>
    <property type="project" value="UniProtKB-KW"/>
</dbReference>
<dbReference type="NCBIfam" id="NF000490">
    <property type="entry name" value="chloram_CatB"/>
    <property type="match status" value="1"/>
</dbReference>
<dbReference type="OrthoDB" id="9815592at2"/>
<dbReference type="Pfam" id="PF00132">
    <property type="entry name" value="Hexapep"/>
    <property type="match status" value="1"/>
</dbReference>
<keyword evidence="5" id="KW-0677">Repeat</keyword>